<dbReference type="KEGG" id="dbk:DGMP_23100"/>
<protein>
    <recommendedName>
        <fullName evidence="3">HAMP domain-containing protein</fullName>
    </recommendedName>
</protein>
<feature type="domain" description="HAMP" evidence="3">
    <location>
        <begin position="41"/>
        <end position="93"/>
    </location>
</feature>
<evidence type="ECO:0000313" key="5">
    <source>
        <dbReference type="Proteomes" id="UP000826725"/>
    </source>
</evidence>
<accession>A0A8D5FHB5</accession>
<dbReference type="GO" id="GO:0016791">
    <property type="term" value="F:phosphatase activity"/>
    <property type="evidence" value="ECO:0007669"/>
    <property type="project" value="TreeGrafter"/>
</dbReference>
<dbReference type="GO" id="GO:0016020">
    <property type="term" value="C:membrane"/>
    <property type="evidence" value="ECO:0007669"/>
    <property type="project" value="InterPro"/>
</dbReference>
<keyword evidence="2" id="KW-0472">Membrane</keyword>
<gene>
    <name evidence="4" type="ORF">DGMP_23100</name>
</gene>
<dbReference type="AlphaFoldDB" id="A0A8D5FHB5"/>
<name>A0A8D5FHB5_9BACT</name>
<dbReference type="PANTHER" id="PTHR43156">
    <property type="entry name" value="STAGE II SPORULATION PROTEIN E-RELATED"/>
    <property type="match status" value="1"/>
</dbReference>
<dbReference type="InterPro" id="IPR001932">
    <property type="entry name" value="PPM-type_phosphatase-like_dom"/>
</dbReference>
<dbReference type="Pfam" id="PF07228">
    <property type="entry name" value="SpoIIE"/>
    <property type="match status" value="1"/>
</dbReference>
<dbReference type="SMART" id="SM00331">
    <property type="entry name" value="PP2C_SIG"/>
    <property type="match status" value="1"/>
</dbReference>
<evidence type="ECO:0000256" key="1">
    <source>
        <dbReference type="ARBA" id="ARBA00022801"/>
    </source>
</evidence>
<dbReference type="EMBL" id="AP024086">
    <property type="protein sequence ID" value="BCL61617.1"/>
    <property type="molecule type" value="Genomic_DNA"/>
</dbReference>
<evidence type="ECO:0000313" key="4">
    <source>
        <dbReference type="EMBL" id="BCL61617.1"/>
    </source>
</evidence>
<keyword evidence="5" id="KW-1185">Reference proteome</keyword>
<sequence length="345" mass="38684">MVVITPGDKALQPIIQFRKTFFWVSGAGILFALLLIRSATGKTTRAIRRLSEAANRLAHGHFGEELRITSRDEVGELTQNFNTMSRQLQERLRLQHAMNLAREVQQNLLPHSSFSSEHMDVYGVSLYCDETGGDYFDLLPHQEQKETVNIIVGDVVGHGIGAALLMATIRSLMRCRLSLSGTPETVINDVNRLLCRDTAESGNFITLFHLLVNRQKKTLDWVRCGHDPTIIYHPGTGHFSELKGRGLALGIDPDFQYEENSIPLKQAPQIILIGSDGVWEAENELGESFGKERVKTLLANHSHLNSKEITRKITDEIKIFRQSVPQQDDITLVIAKIEGEIHDTA</sequence>
<dbReference type="SMART" id="SM00304">
    <property type="entry name" value="HAMP"/>
    <property type="match status" value="1"/>
</dbReference>
<dbReference type="Pfam" id="PF00672">
    <property type="entry name" value="HAMP"/>
    <property type="match status" value="1"/>
</dbReference>
<keyword evidence="1" id="KW-0378">Hydrolase</keyword>
<evidence type="ECO:0000256" key="2">
    <source>
        <dbReference type="SAM" id="Phobius"/>
    </source>
</evidence>
<keyword evidence="2" id="KW-0812">Transmembrane</keyword>
<keyword evidence="2" id="KW-1133">Transmembrane helix</keyword>
<feature type="transmembrane region" description="Helical" evidence="2">
    <location>
        <begin position="20"/>
        <end position="39"/>
    </location>
</feature>
<organism evidence="4 5">
    <name type="scientific">Desulfomarina profundi</name>
    <dbReference type="NCBI Taxonomy" id="2772557"/>
    <lineage>
        <taxon>Bacteria</taxon>
        <taxon>Pseudomonadati</taxon>
        <taxon>Thermodesulfobacteriota</taxon>
        <taxon>Desulfobulbia</taxon>
        <taxon>Desulfobulbales</taxon>
        <taxon>Desulfobulbaceae</taxon>
        <taxon>Desulfomarina</taxon>
    </lineage>
</organism>
<dbReference type="InterPro" id="IPR052016">
    <property type="entry name" value="Bact_Sigma-Reg"/>
</dbReference>
<dbReference type="Proteomes" id="UP000826725">
    <property type="component" value="Chromosome"/>
</dbReference>
<dbReference type="RefSeq" id="WP_228854047.1">
    <property type="nucleotide sequence ID" value="NZ_AP024086.1"/>
</dbReference>
<dbReference type="CDD" id="cd06225">
    <property type="entry name" value="HAMP"/>
    <property type="match status" value="1"/>
</dbReference>
<evidence type="ECO:0000259" key="3">
    <source>
        <dbReference type="PROSITE" id="PS50885"/>
    </source>
</evidence>
<dbReference type="GO" id="GO:0007165">
    <property type="term" value="P:signal transduction"/>
    <property type="evidence" value="ECO:0007669"/>
    <property type="project" value="InterPro"/>
</dbReference>
<proteinExistence type="predicted"/>
<dbReference type="InterPro" id="IPR003660">
    <property type="entry name" value="HAMP_dom"/>
</dbReference>
<dbReference type="PROSITE" id="PS50885">
    <property type="entry name" value="HAMP"/>
    <property type="match status" value="1"/>
</dbReference>
<dbReference type="PANTHER" id="PTHR43156:SF2">
    <property type="entry name" value="STAGE II SPORULATION PROTEIN E"/>
    <property type="match status" value="1"/>
</dbReference>
<reference evidence="4" key="1">
    <citation type="submission" date="2020-09" db="EMBL/GenBank/DDBJ databases">
        <title>Desulfogranum mesoprofundum gen. nov., sp. nov., a novel mesophilic, sulfate-reducing chemolithoautotroph isolated from a deep-sea hydrothermal vent chimney in the Suiyo Seamount.</title>
        <authorList>
            <person name="Hashimoto Y."/>
            <person name="Nakagawa S."/>
        </authorList>
    </citation>
    <scope>NUCLEOTIDE SEQUENCE</scope>
    <source>
        <strain evidence="4">KT2</strain>
    </source>
</reference>